<dbReference type="OrthoDB" id="4278026at2"/>
<dbReference type="RefSeq" id="WP_073091240.1">
    <property type="nucleotide sequence ID" value="NZ_FRBC01000022.1"/>
</dbReference>
<proteinExistence type="predicted"/>
<sequence>MVRKIVRQYNAEPISDEDMEKLLTVAQEYRKVKNHIYQRYSGIKSLAKVYQGYTIQQELLHDDFRKTVNLPTIYVVLAINEALGNIKAQWTAVRQQVQRNVSQHPDFADEAKHYLRYVLKMPQHLAAILNRKAVELPEIFNRDKRVLDNYLCRQVRKAMPAKLAAKERFSFSVPPKSGYRYKNQGIYISTAIPRKRVFIPLTDKNIYDREIKILLKPQVAGVEIKIPVEVKTKPTTSTKTIGVTIGWHSMLVTDQGHEYGRDFGKYQQKLVVLTRHQRHITNQPGNTPGQKKYLMRRHRLEEQLHSYINHAINLMLDTEEPGIICIPKMPAAQSRDGNKYRNHSLNLWQRGYIRRRLKLKCELRGIEVQEIYGKPTFPDKC</sequence>
<organism evidence="1 2">
    <name type="scientific">Selenomonas ruminantium</name>
    <dbReference type="NCBI Taxonomy" id="971"/>
    <lineage>
        <taxon>Bacteria</taxon>
        <taxon>Bacillati</taxon>
        <taxon>Bacillota</taxon>
        <taxon>Negativicutes</taxon>
        <taxon>Selenomonadales</taxon>
        <taxon>Selenomonadaceae</taxon>
        <taxon>Selenomonas</taxon>
    </lineage>
</organism>
<evidence type="ECO:0000313" key="1">
    <source>
        <dbReference type="EMBL" id="SHK87667.1"/>
    </source>
</evidence>
<dbReference type="Proteomes" id="UP000184263">
    <property type="component" value="Unassembled WGS sequence"/>
</dbReference>
<reference evidence="1 2" key="1">
    <citation type="submission" date="2016-11" db="EMBL/GenBank/DDBJ databases">
        <authorList>
            <person name="Jaros S."/>
            <person name="Januszkiewicz K."/>
            <person name="Wedrychowicz H."/>
        </authorList>
    </citation>
    <scope>NUCLEOTIDE SEQUENCE [LARGE SCALE GENOMIC DNA]</scope>
    <source>
        <strain evidence="1 2">HD4</strain>
    </source>
</reference>
<dbReference type="AlphaFoldDB" id="A0A1M6W1W8"/>
<protein>
    <recommendedName>
        <fullName evidence="3">Transposase</fullName>
    </recommendedName>
</protein>
<dbReference type="EMBL" id="FRBC01000022">
    <property type="protein sequence ID" value="SHK87667.1"/>
    <property type="molecule type" value="Genomic_DNA"/>
</dbReference>
<accession>A0A1M6W1W8</accession>
<gene>
    <name evidence="1" type="ORF">SAMN05216582_1223</name>
</gene>
<evidence type="ECO:0000313" key="2">
    <source>
        <dbReference type="Proteomes" id="UP000184263"/>
    </source>
</evidence>
<name>A0A1M6W1W8_SELRU</name>
<evidence type="ECO:0008006" key="3">
    <source>
        <dbReference type="Google" id="ProtNLM"/>
    </source>
</evidence>